<gene>
    <name evidence="3" type="ORF">VitviT2T_001878</name>
</gene>
<dbReference type="Proteomes" id="UP001227230">
    <property type="component" value="Chromosome 2"/>
</dbReference>
<dbReference type="EMBL" id="CP126649">
    <property type="protein sequence ID" value="WJZ82086.1"/>
    <property type="molecule type" value="Genomic_DNA"/>
</dbReference>
<feature type="coiled-coil region" evidence="1">
    <location>
        <begin position="79"/>
        <end position="182"/>
    </location>
</feature>
<feature type="transmembrane region" description="Helical" evidence="2">
    <location>
        <begin position="236"/>
        <end position="255"/>
    </location>
</feature>
<keyword evidence="4" id="KW-1185">Reference proteome</keyword>
<feature type="transmembrane region" description="Helical" evidence="2">
    <location>
        <begin position="181"/>
        <end position="201"/>
    </location>
</feature>
<sequence length="315" mass="34644">MAATINSSVLSCRSPRSIPTNIFCVAYPTCTKAFNRASAVSRAVFVKCSSEESENGGFKEALSGMVGKQVEELLNREENRVLLEGLEKASQRVEKARRELAEIEKQEIEAKQLRNYIEQLEGRSSEIAECQREILEARAKVEEAERSLSINMGEDGDRASFLETESKEINKEEERLESVKAALVSAIVGTFAGLPIFLTQVTSSSQLLLPLAINFVSCALFGITFRYTIRRDLDNIQLKTGTSAAFGFVKGLATLGGGSPLELDAGSFLSHAFDGVLYVSENLFIFVFAAVGLDFCFKMRFLSPFPIKSSVSRTK</sequence>
<evidence type="ECO:0008006" key="5">
    <source>
        <dbReference type="Google" id="ProtNLM"/>
    </source>
</evidence>
<evidence type="ECO:0000313" key="3">
    <source>
        <dbReference type="EMBL" id="WJZ82086.1"/>
    </source>
</evidence>
<keyword evidence="2" id="KW-0812">Transmembrane</keyword>
<evidence type="ECO:0000256" key="2">
    <source>
        <dbReference type="SAM" id="Phobius"/>
    </source>
</evidence>
<protein>
    <recommendedName>
        <fullName evidence="5">Homer protein</fullName>
    </recommendedName>
</protein>
<evidence type="ECO:0000256" key="1">
    <source>
        <dbReference type="SAM" id="Coils"/>
    </source>
</evidence>
<dbReference type="PANTHER" id="PTHR36383:SF1">
    <property type="entry name" value="PROTEIN, PUTATIVE-RELATED"/>
    <property type="match status" value="1"/>
</dbReference>
<keyword evidence="2" id="KW-1133">Transmembrane helix</keyword>
<accession>A0ABY9BH02</accession>
<proteinExistence type="predicted"/>
<keyword evidence="2" id="KW-0472">Membrane</keyword>
<organism evidence="3 4">
    <name type="scientific">Vitis vinifera</name>
    <name type="common">Grape</name>
    <dbReference type="NCBI Taxonomy" id="29760"/>
    <lineage>
        <taxon>Eukaryota</taxon>
        <taxon>Viridiplantae</taxon>
        <taxon>Streptophyta</taxon>
        <taxon>Embryophyta</taxon>
        <taxon>Tracheophyta</taxon>
        <taxon>Spermatophyta</taxon>
        <taxon>Magnoliopsida</taxon>
        <taxon>eudicotyledons</taxon>
        <taxon>Gunneridae</taxon>
        <taxon>Pentapetalae</taxon>
        <taxon>rosids</taxon>
        <taxon>Vitales</taxon>
        <taxon>Vitaceae</taxon>
        <taxon>Viteae</taxon>
        <taxon>Vitis</taxon>
    </lineage>
</organism>
<feature type="transmembrane region" description="Helical" evidence="2">
    <location>
        <begin position="207"/>
        <end position="229"/>
    </location>
</feature>
<name>A0ABY9BH02_VITVI</name>
<evidence type="ECO:0000313" key="4">
    <source>
        <dbReference type="Proteomes" id="UP001227230"/>
    </source>
</evidence>
<keyword evidence="1" id="KW-0175">Coiled coil</keyword>
<dbReference type="PANTHER" id="PTHR36383">
    <property type="entry name" value="OS09G0529350 PROTEIN"/>
    <property type="match status" value="1"/>
</dbReference>
<feature type="transmembrane region" description="Helical" evidence="2">
    <location>
        <begin position="275"/>
        <end position="297"/>
    </location>
</feature>
<reference evidence="3 4" key="1">
    <citation type="journal article" date="2023" name="Hortic Res">
        <title>The complete reference genome for grapevine (Vitis vinifera L.) genetics and breeding.</title>
        <authorList>
            <person name="Shi X."/>
            <person name="Cao S."/>
            <person name="Wang X."/>
            <person name="Huang S."/>
            <person name="Wang Y."/>
            <person name="Liu Z."/>
            <person name="Liu W."/>
            <person name="Leng X."/>
            <person name="Peng Y."/>
            <person name="Wang N."/>
            <person name="Wang Y."/>
            <person name="Ma Z."/>
            <person name="Xu X."/>
            <person name="Zhang F."/>
            <person name="Xue H."/>
            <person name="Zhong H."/>
            <person name="Wang Y."/>
            <person name="Zhang K."/>
            <person name="Velt A."/>
            <person name="Avia K."/>
            <person name="Holtgrawe D."/>
            <person name="Grimplet J."/>
            <person name="Matus J.T."/>
            <person name="Ware D."/>
            <person name="Wu X."/>
            <person name="Wang H."/>
            <person name="Liu C."/>
            <person name="Fang Y."/>
            <person name="Rustenholz C."/>
            <person name="Cheng Z."/>
            <person name="Xiao H."/>
            <person name="Zhou Y."/>
        </authorList>
    </citation>
    <scope>NUCLEOTIDE SEQUENCE [LARGE SCALE GENOMIC DNA]</scope>
    <source>
        <strain evidence="4">cv. Pinot noir / PN40024</strain>
        <tissue evidence="3">Leaf</tissue>
    </source>
</reference>